<feature type="chain" id="PRO_5006901976" description="Secreted protein" evidence="1">
    <location>
        <begin position="17"/>
        <end position="96"/>
    </location>
</feature>
<accession>A0A0W0FP24</accession>
<evidence type="ECO:0000256" key="1">
    <source>
        <dbReference type="SAM" id="SignalP"/>
    </source>
</evidence>
<evidence type="ECO:0000313" key="3">
    <source>
        <dbReference type="Proteomes" id="UP000054988"/>
    </source>
</evidence>
<evidence type="ECO:0000313" key="2">
    <source>
        <dbReference type="EMBL" id="KTB38004.1"/>
    </source>
</evidence>
<dbReference type="EMBL" id="LATX01001790">
    <property type="protein sequence ID" value="KTB38004.1"/>
    <property type="molecule type" value="Genomic_DNA"/>
</dbReference>
<keyword evidence="1" id="KW-0732">Signal</keyword>
<feature type="signal peptide" evidence="1">
    <location>
        <begin position="1"/>
        <end position="16"/>
    </location>
</feature>
<evidence type="ECO:0008006" key="4">
    <source>
        <dbReference type="Google" id="ProtNLM"/>
    </source>
</evidence>
<name>A0A0W0FP24_MONRR</name>
<organism evidence="2 3">
    <name type="scientific">Moniliophthora roreri</name>
    <name type="common">Frosty pod rot fungus</name>
    <name type="synonym">Monilia roreri</name>
    <dbReference type="NCBI Taxonomy" id="221103"/>
    <lineage>
        <taxon>Eukaryota</taxon>
        <taxon>Fungi</taxon>
        <taxon>Dikarya</taxon>
        <taxon>Basidiomycota</taxon>
        <taxon>Agaricomycotina</taxon>
        <taxon>Agaricomycetes</taxon>
        <taxon>Agaricomycetidae</taxon>
        <taxon>Agaricales</taxon>
        <taxon>Marasmiineae</taxon>
        <taxon>Marasmiaceae</taxon>
        <taxon>Moniliophthora</taxon>
    </lineage>
</organism>
<dbReference type="AlphaFoldDB" id="A0A0W0FP24"/>
<sequence length="96" mass="9953">MLFSTLLVAATAAGLSVLPASGSLRSPSNSSVAVGQLPNANNDSWSGFSRMLPFIEAPSRTEQQPVVLSALAPQCTFCPGNGQTRLKPVSPGPWNV</sequence>
<dbReference type="Proteomes" id="UP000054988">
    <property type="component" value="Unassembled WGS sequence"/>
</dbReference>
<reference evidence="2 3" key="1">
    <citation type="submission" date="2015-12" db="EMBL/GenBank/DDBJ databases">
        <title>Draft genome sequence of Moniliophthora roreri, the causal agent of frosty pod rot of cacao.</title>
        <authorList>
            <person name="Aime M.C."/>
            <person name="Diaz-Valderrama J.R."/>
            <person name="Kijpornyongpan T."/>
            <person name="Phillips-Mora W."/>
        </authorList>
    </citation>
    <scope>NUCLEOTIDE SEQUENCE [LARGE SCALE GENOMIC DNA]</scope>
    <source>
        <strain evidence="2 3">MCA 2952</strain>
    </source>
</reference>
<gene>
    <name evidence="2" type="ORF">WG66_9413</name>
</gene>
<proteinExistence type="predicted"/>
<comment type="caution">
    <text evidence="2">The sequence shown here is derived from an EMBL/GenBank/DDBJ whole genome shotgun (WGS) entry which is preliminary data.</text>
</comment>
<protein>
    <recommendedName>
        <fullName evidence="4">Secreted protein</fullName>
    </recommendedName>
</protein>